<keyword evidence="10" id="KW-1185">Reference proteome</keyword>
<feature type="transmembrane region" description="Helical" evidence="7">
    <location>
        <begin position="79"/>
        <end position="98"/>
    </location>
</feature>
<accession>A0ABU8W0Y6</accession>
<dbReference type="InterPro" id="IPR000515">
    <property type="entry name" value="MetI-like"/>
</dbReference>
<dbReference type="SUPFAM" id="SSF161098">
    <property type="entry name" value="MetI-like"/>
    <property type="match status" value="1"/>
</dbReference>
<evidence type="ECO:0000256" key="6">
    <source>
        <dbReference type="ARBA" id="ARBA00023136"/>
    </source>
</evidence>
<dbReference type="PANTHER" id="PTHR43744">
    <property type="entry name" value="ABC TRANSPORTER PERMEASE PROTEIN MG189-RELATED-RELATED"/>
    <property type="match status" value="1"/>
</dbReference>
<dbReference type="EMBL" id="JBBKZV010000008">
    <property type="protein sequence ID" value="MEJ8823528.1"/>
    <property type="molecule type" value="Genomic_DNA"/>
</dbReference>
<dbReference type="Gene3D" id="1.10.3720.10">
    <property type="entry name" value="MetI-like"/>
    <property type="match status" value="1"/>
</dbReference>
<feature type="transmembrane region" description="Helical" evidence="7">
    <location>
        <begin position="110"/>
        <end position="132"/>
    </location>
</feature>
<organism evidence="9 10">
    <name type="scientific">Variovorax humicola</name>
    <dbReference type="NCBI Taxonomy" id="1769758"/>
    <lineage>
        <taxon>Bacteria</taxon>
        <taxon>Pseudomonadati</taxon>
        <taxon>Pseudomonadota</taxon>
        <taxon>Betaproteobacteria</taxon>
        <taxon>Burkholderiales</taxon>
        <taxon>Comamonadaceae</taxon>
        <taxon>Variovorax</taxon>
    </lineage>
</organism>
<dbReference type="PROSITE" id="PS50928">
    <property type="entry name" value="ABC_TM1"/>
    <property type="match status" value="1"/>
</dbReference>
<keyword evidence="3" id="KW-1003">Cell membrane</keyword>
<dbReference type="RefSeq" id="WP_340364558.1">
    <property type="nucleotide sequence ID" value="NZ_JBBKZV010000008.1"/>
</dbReference>
<evidence type="ECO:0000313" key="9">
    <source>
        <dbReference type="EMBL" id="MEJ8823528.1"/>
    </source>
</evidence>
<dbReference type="InterPro" id="IPR035906">
    <property type="entry name" value="MetI-like_sf"/>
</dbReference>
<evidence type="ECO:0000256" key="4">
    <source>
        <dbReference type="ARBA" id="ARBA00022692"/>
    </source>
</evidence>
<evidence type="ECO:0000256" key="7">
    <source>
        <dbReference type="RuleBase" id="RU363032"/>
    </source>
</evidence>
<protein>
    <submittedName>
        <fullName evidence="9">Carbohydrate ABC transporter permease</fullName>
    </submittedName>
</protein>
<feature type="transmembrane region" description="Helical" evidence="7">
    <location>
        <begin position="242"/>
        <end position="266"/>
    </location>
</feature>
<gene>
    <name evidence="9" type="ORF">WKW80_16030</name>
</gene>
<comment type="similarity">
    <text evidence="7">Belongs to the binding-protein-dependent transport system permease family.</text>
</comment>
<feature type="transmembrane region" description="Helical" evidence="7">
    <location>
        <begin position="12"/>
        <end position="40"/>
    </location>
</feature>
<keyword evidence="5 7" id="KW-1133">Transmembrane helix</keyword>
<keyword evidence="6 7" id="KW-0472">Membrane</keyword>
<proteinExistence type="inferred from homology"/>
<sequence>MKTSESATRWSPLAMFLMGLLIMNTVAVVAPLAVAVMSAFKSTVEIAESPFGLPSSLALDNFTEVMSSGNFGVYFRNSVFVTVVSEVFILSFSAMAGYALGRYDFKLNSFFFTIFLIGLVIPAKLLLVPLFIQLKGMNLLDNLWGLSLVYAAGGIPAGVFIMTGFFKALPGALDSAARMDGASDWIIFWKVMLPLVRPQLAIVAIYTAIPIWNDFLLPIVFISSPDLKTIPQGLSVFFGEHAVNMGALFAGLTLSALPLVLVYLLLSEQFIKGLTAGAVKG</sequence>
<comment type="subcellular location">
    <subcellularLocation>
        <location evidence="1 7">Cell membrane</location>
        <topology evidence="1 7">Multi-pass membrane protein</topology>
    </subcellularLocation>
</comment>
<dbReference type="Pfam" id="PF00528">
    <property type="entry name" value="BPD_transp_1"/>
    <property type="match status" value="1"/>
</dbReference>
<feature type="transmembrane region" description="Helical" evidence="7">
    <location>
        <begin position="144"/>
        <end position="169"/>
    </location>
</feature>
<evidence type="ECO:0000256" key="5">
    <source>
        <dbReference type="ARBA" id="ARBA00022989"/>
    </source>
</evidence>
<feature type="domain" description="ABC transmembrane type-1" evidence="8">
    <location>
        <begin position="75"/>
        <end position="266"/>
    </location>
</feature>
<reference evidence="9 10" key="1">
    <citation type="submission" date="2024-03" db="EMBL/GenBank/DDBJ databases">
        <title>Novel species of the genus Variovorax.</title>
        <authorList>
            <person name="Liu Q."/>
            <person name="Xin Y.-H."/>
        </authorList>
    </citation>
    <scope>NUCLEOTIDE SEQUENCE [LARGE SCALE GENOMIC DNA]</scope>
    <source>
        <strain evidence="9 10">KACC 18501</strain>
    </source>
</reference>
<comment type="caution">
    <text evidence="9">The sequence shown here is derived from an EMBL/GenBank/DDBJ whole genome shotgun (WGS) entry which is preliminary data.</text>
</comment>
<dbReference type="CDD" id="cd06261">
    <property type="entry name" value="TM_PBP2"/>
    <property type="match status" value="1"/>
</dbReference>
<evidence type="ECO:0000313" key="10">
    <source>
        <dbReference type="Proteomes" id="UP001363010"/>
    </source>
</evidence>
<evidence type="ECO:0000256" key="3">
    <source>
        <dbReference type="ARBA" id="ARBA00022475"/>
    </source>
</evidence>
<name>A0ABU8W0Y6_9BURK</name>
<feature type="transmembrane region" description="Helical" evidence="7">
    <location>
        <begin position="200"/>
        <end position="222"/>
    </location>
</feature>
<evidence type="ECO:0000256" key="2">
    <source>
        <dbReference type="ARBA" id="ARBA00022448"/>
    </source>
</evidence>
<dbReference type="PANTHER" id="PTHR43744:SF12">
    <property type="entry name" value="ABC TRANSPORTER PERMEASE PROTEIN MG189-RELATED"/>
    <property type="match status" value="1"/>
</dbReference>
<keyword evidence="4 7" id="KW-0812">Transmembrane</keyword>
<evidence type="ECO:0000259" key="8">
    <source>
        <dbReference type="PROSITE" id="PS50928"/>
    </source>
</evidence>
<dbReference type="Proteomes" id="UP001363010">
    <property type="component" value="Unassembled WGS sequence"/>
</dbReference>
<evidence type="ECO:0000256" key="1">
    <source>
        <dbReference type="ARBA" id="ARBA00004651"/>
    </source>
</evidence>
<keyword evidence="2 7" id="KW-0813">Transport</keyword>